<accession>A0ACC3NB81</accession>
<dbReference type="Proteomes" id="UP001281147">
    <property type="component" value="Unassembled WGS sequence"/>
</dbReference>
<proteinExistence type="predicted"/>
<evidence type="ECO:0000313" key="2">
    <source>
        <dbReference type="Proteomes" id="UP001281147"/>
    </source>
</evidence>
<protein>
    <submittedName>
        <fullName evidence="1">Uncharacterized protein</fullName>
    </submittedName>
</protein>
<reference evidence="1" key="1">
    <citation type="submission" date="2023-07" db="EMBL/GenBank/DDBJ databases">
        <title>Black Yeasts Isolated from many extreme environments.</title>
        <authorList>
            <person name="Coleine C."/>
            <person name="Stajich J.E."/>
            <person name="Selbmann L."/>
        </authorList>
    </citation>
    <scope>NUCLEOTIDE SEQUENCE</scope>
    <source>
        <strain evidence="1">CCFEE 5714</strain>
    </source>
</reference>
<name>A0ACC3NB81_9PEZI</name>
<organism evidence="1 2">
    <name type="scientific">Vermiconidia calcicola</name>
    <dbReference type="NCBI Taxonomy" id="1690605"/>
    <lineage>
        <taxon>Eukaryota</taxon>
        <taxon>Fungi</taxon>
        <taxon>Dikarya</taxon>
        <taxon>Ascomycota</taxon>
        <taxon>Pezizomycotina</taxon>
        <taxon>Dothideomycetes</taxon>
        <taxon>Dothideomycetidae</taxon>
        <taxon>Mycosphaerellales</taxon>
        <taxon>Extremaceae</taxon>
        <taxon>Vermiconidia</taxon>
    </lineage>
</organism>
<gene>
    <name evidence="1" type="ORF">LTR37_008457</name>
</gene>
<comment type="caution">
    <text evidence="1">The sequence shown here is derived from an EMBL/GenBank/DDBJ whole genome shotgun (WGS) entry which is preliminary data.</text>
</comment>
<dbReference type="EMBL" id="JAUTXU010000062">
    <property type="protein sequence ID" value="KAK3713499.1"/>
    <property type="molecule type" value="Genomic_DNA"/>
</dbReference>
<evidence type="ECO:0000313" key="1">
    <source>
        <dbReference type="EMBL" id="KAK3713499.1"/>
    </source>
</evidence>
<sequence>MDSTTIIAIAAILVSAILAGILGFIHIYCRVSTWHKENPQHTSSKVSHGKRSSIETDVDCEAAWSENSPALPNNNIDEYRKSSYEDRIVEEQFRALEKRQQRRGTEVERGTTAANRSGDTGGAPAKQVAQE</sequence>
<keyword evidence="2" id="KW-1185">Reference proteome</keyword>